<dbReference type="OrthoDB" id="2154279at2759"/>
<name>A0A507DZV7_9FUNG</name>
<evidence type="ECO:0000313" key="2">
    <source>
        <dbReference type="EMBL" id="TPX57359.1"/>
    </source>
</evidence>
<proteinExistence type="predicted"/>
<dbReference type="EMBL" id="QEAP01000771">
    <property type="protein sequence ID" value="TPX57359.1"/>
    <property type="molecule type" value="Genomic_DNA"/>
</dbReference>
<evidence type="ECO:0000313" key="3">
    <source>
        <dbReference type="Proteomes" id="UP000320333"/>
    </source>
</evidence>
<feature type="region of interest" description="Disordered" evidence="1">
    <location>
        <begin position="1"/>
        <end position="61"/>
    </location>
</feature>
<dbReference type="Pfam" id="PF18758">
    <property type="entry name" value="KDZ"/>
    <property type="match status" value="1"/>
</dbReference>
<accession>A0A507DZV7</accession>
<evidence type="ECO:0000256" key="1">
    <source>
        <dbReference type="SAM" id="MobiDB-lite"/>
    </source>
</evidence>
<comment type="caution">
    <text evidence="2">The sequence shown here is derived from an EMBL/GenBank/DDBJ whole genome shotgun (WGS) entry which is preliminary data.</text>
</comment>
<keyword evidence="3" id="KW-1185">Reference proteome</keyword>
<dbReference type="InterPro" id="IPR040521">
    <property type="entry name" value="KDZ"/>
</dbReference>
<dbReference type="AlphaFoldDB" id="A0A507DZV7"/>
<reference evidence="2 3" key="1">
    <citation type="journal article" date="2019" name="Sci. Rep.">
        <title>Comparative genomics of chytrid fungi reveal insights into the obligate biotrophic and pathogenic lifestyle of Synchytrium endobioticum.</title>
        <authorList>
            <person name="van de Vossenberg B.T.L.H."/>
            <person name="Warris S."/>
            <person name="Nguyen H.D.T."/>
            <person name="van Gent-Pelzer M.P.E."/>
            <person name="Joly D.L."/>
            <person name="van de Geest H.C."/>
            <person name="Bonants P.J.M."/>
            <person name="Smith D.S."/>
            <person name="Levesque C.A."/>
            <person name="van der Lee T.A.J."/>
        </authorList>
    </citation>
    <scope>NUCLEOTIDE SEQUENCE [LARGE SCALE GENOMIC DNA]</scope>
    <source>
        <strain evidence="2 3">CBS 675.73</strain>
    </source>
</reference>
<organism evidence="2 3">
    <name type="scientific">Chytriomyces confervae</name>
    <dbReference type="NCBI Taxonomy" id="246404"/>
    <lineage>
        <taxon>Eukaryota</taxon>
        <taxon>Fungi</taxon>
        <taxon>Fungi incertae sedis</taxon>
        <taxon>Chytridiomycota</taxon>
        <taxon>Chytridiomycota incertae sedis</taxon>
        <taxon>Chytridiomycetes</taxon>
        <taxon>Chytridiales</taxon>
        <taxon>Chytriomycetaceae</taxon>
        <taxon>Chytriomyces</taxon>
    </lineage>
</organism>
<gene>
    <name evidence="2" type="ORF">CcCBS67573_g09264</name>
</gene>
<sequence>MRRDPHPSDHVPPAPPVRGQQSQPQRTEPADNPEQADDTFQYDNAFPNETIDNPLETDTDTGITSMNGRSLWTFDNHKAGMLAEYSKLVTANLTGCACSVDDQPFQCNARWLDCCEMSPLHSEHVVQLSTQDCSEQVICHICSSHSVLMLLMSHGFMVNKAAKPDHAFSIPIVHVALKACIHGTSYESCTGIFFSDSSKSARNKGLYQPFMDAVRFFSGLSQAVQHGTIHAPDTVGWGKTVCPMCEGNGDGEYPLVLKQMDGFESARKRAVEYGGGHNHGHYSWARQFWYKPGEDHVTRAREEERIIAKKQSQQSQYDRIVHQGCMHDFFERIFNAKGERLLYCDTVIEMLREQYPNRELALSYDVMCKEVAHLQQPYMRQTKIEMLYITVLPVMHAQAHSKECQVKFSPRIIAGLGTKLDEGNWELDISLIAEDYNCSKLQSALKIISYKLDLAYVDLVLIEGAIGEPSDLNRGSYRGFIDKNNTW</sequence>
<protein>
    <recommendedName>
        <fullName evidence="4">CxC2-like cysteine cluster KDZ transposase-associated domain-containing protein</fullName>
    </recommendedName>
</protein>
<evidence type="ECO:0008006" key="4">
    <source>
        <dbReference type="Google" id="ProtNLM"/>
    </source>
</evidence>
<dbReference type="Proteomes" id="UP000320333">
    <property type="component" value="Unassembled WGS sequence"/>
</dbReference>